<organism evidence="1 2">
    <name type="scientific">Orbilia ellipsospora</name>
    <dbReference type="NCBI Taxonomy" id="2528407"/>
    <lineage>
        <taxon>Eukaryota</taxon>
        <taxon>Fungi</taxon>
        <taxon>Dikarya</taxon>
        <taxon>Ascomycota</taxon>
        <taxon>Pezizomycotina</taxon>
        <taxon>Orbiliomycetes</taxon>
        <taxon>Orbiliales</taxon>
        <taxon>Orbiliaceae</taxon>
        <taxon>Orbilia</taxon>
    </lineage>
</organism>
<protein>
    <submittedName>
        <fullName evidence="1">Uncharacterized protein</fullName>
    </submittedName>
</protein>
<keyword evidence="2" id="KW-1185">Reference proteome</keyword>
<dbReference type="AlphaFoldDB" id="A0AAV9XKL9"/>
<proteinExistence type="predicted"/>
<gene>
    <name evidence="1" type="ORF">TWF694_006562</name>
</gene>
<dbReference type="EMBL" id="JAVHJO010000002">
    <property type="protein sequence ID" value="KAK6542618.1"/>
    <property type="molecule type" value="Genomic_DNA"/>
</dbReference>
<sequence length="179" mass="20033">MRYIENKTLSSTSEYDEILIGQGVGWVTRKTLTRATVTLYITDPPPLPSSPSGVESFEISKSITGGMKGTTENRVLDNIERGPLNDPLLGDIVNKSKRLSKTDLMAFNYAFNNLFLWEGLEDESFAYNGGIILSEDWSWTQTAVRKWRTVQVWGIIVINGDRKLINRVCFTDGEGGESC</sequence>
<dbReference type="Proteomes" id="UP001365542">
    <property type="component" value="Unassembled WGS sequence"/>
</dbReference>
<accession>A0AAV9XKL9</accession>
<comment type="caution">
    <text evidence="1">The sequence shown here is derived from an EMBL/GenBank/DDBJ whole genome shotgun (WGS) entry which is preliminary data.</text>
</comment>
<evidence type="ECO:0000313" key="1">
    <source>
        <dbReference type="EMBL" id="KAK6542618.1"/>
    </source>
</evidence>
<dbReference type="PANTHER" id="PTHR38115:SF1">
    <property type="entry name" value="LIPOCALIN-LIKE DOMAIN-CONTAINING PROTEIN"/>
    <property type="match status" value="1"/>
</dbReference>
<dbReference type="InterPro" id="IPR053037">
    <property type="entry name" value="Pericyclase_pydY-like"/>
</dbReference>
<name>A0AAV9XKL9_9PEZI</name>
<reference evidence="1 2" key="1">
    <citation type="submission" date="2019-10" db="EMBL/GenBank/DDBJ databases">
        <authorList>
            <person name="Palmer J.M."/>
        </authorList>
    </citation>
    <scope>NUCLEOTIDE SEQUENCE [LARGE SCALE GENOMIC DNA]</scope>
    <source>
        <strain evidence="1 2">TWF694</strain>
    </source>
</reference>
<evidence type="ECO:0000313" key="2">
    <source>
        <dbReference type="Proteomes" id="UP001365542"/>
    </source>
</evidence>
<dbReference type="PANTHER" id="PTHR38115">
    <property type="entry name" value="LIPOCALIN-LIKE DOMAIN-CONTAINING PROTEIN"/>
    <property type="match status" value="1"/>
</dbReference>